<dbReference type="InterPro" id="IPR012338">
    <property type="entry name" value="Beta-lactam/transpept-like"/>
</dbReference>
<dbReference type="SUPFAM" id="SSF56601">
    <property type="entry name" value="beta-lactamase/transpeptidase-like"/>
    <property type="match status" value="1"/>
</dbReference>
<evidence type="ECO:0000256" key="2">
    <source>
        <dbReference type="ARBA" id="ARBA00022801"/>
    </source>
</evidence>
<evidence type="ECO:0000259" key="3">
    <source>
        <dbReference type="Pfam" id="PF00144"/>
    </source>
</evidence>
<dbReference type="PANTHER" id="PTHR43283:SF17">
    <property type="entry name" value="(LOVD), PUTATIVE (AFU_ORTHOLOGUE AFUA_5G00920)-RELATED"/>
    <property type="match status" value="1"/>
</dbReference>
<proteinExistence type="inferred from homology"/>
<dbReference type="InterPro" id="IPR050789">
    <property type="entry name" value="Diverse_Enzym_Activities"/>
</dbReference>
<dbReference type="InterPro" id="IPR001466">
    <property type="entry name" value="Beta-lactam-related"/>
</dbReference>
<dbReference type="AlphaFoldDB" id="A0A7H8QVJ3"/>
<dbReference type="KEGG" id="trg:TRUGW13939_05107"/>
<reference evidence="5" key="1">
    <citation type="submission" date="2020-06" db="EMBL/GenBank/DDBJ databases">
        <title>A chromosome-scale genome assembly of Talaromyces rugulosus W13939.</title>
        <authorList>
            <person name="Wang B."/>
            <person name="Guo L."/>
            <person name="Ye K."/>
            <person name="Wang L."/>
        </authorList>
    </citation>
    <scope>NUCLEOTIDE SEQUENCE [LARGE SCALE GENOMIC DNA]</scope>
    <source>
        <strain evidence="5">W13939</strain>
    </source>
</reference>
<dbReference type="GO" id="GO:0016787">
    <property type="term" value="F:hydrolase activity"/>
    <property type="evidence" value="ECO:0007669"/>
    <property type="project" value="UniProtKB-KW"/>
</dbReference>
<organism evidence="4 5">
    <name type="scientific">Talaromyces rugulosus</name>
    <name type="common">Penicillium rugulosum</name>
    <dbReference type="NCBI Taxonomy" id="121627"/>
    <lineage>
        <taxon>Eukaryota</taxon>
        <taxon>Fungi</taxon>
        <taxon>Dikarya</taxon>
        <taxon>Ascomycota</taxon>
        <taxon>Pezizomycotina</taxon>
        <taxon>Eurotiomycetes</taxon>
        <taxon>Eurotiomycetidae</taxon>
        <taxon>Eurotiales</taxon>
        <taxon>Trichocomaceae</taxon>
        <taxon>Talaromyces</taxon>
        <taxon>Talaromyces sect. Islandici</taxon>
    </lineage>
</organism>
<comment type="similarity">
    <text evidence="1">Belongs to the class-A beta-lactamase family.</text>
</comment>
<dbReference type="PANTHER" id="PTHR43283">
    <property type="entry name" value="BETA-LACTAMASE-RELATED"/>
    <property type="match status" value="1"/>
</dbReference>
<keyword evidence="5" id="KW-1185">Reference proteome</keyword>
<accession>A0A7H8QVJ3</accession>
<keyword evidence="2" id="KW-0378">Hydrolase</keyword>
<sequence length="414" mass="45185">MVTFEQYMEQATAGGADRQLPGCVVLAANKDGIAYSKSFGPQSVDPASPLSDKPMTPDTTMWIASCTKLMTAISAMQCVERGLLNLDDDASAILTEFKNPDILVGFDNDTGKPIYEKATGFITLRMLLTHHSGLGYPFIQPKLGQFSKYAKRDAEFGSKLLTESYLFPLLYEPGTSWSYGVGLDWAGLMVERVTSQTLGSYMEENILKPLGMDSTSFDIKNRADILSRRADMSLRTADGAVVPSPTRFFSDNAPDHHGGGGIFSSPGDYVKLLISALKNDGTLLKPSTMDVLFAPCLPPDAITELRNNRRTQYKTFRESKVGSTAVLQVIQPEEMNYAPGGQISEKEWLGGRKAGSMSWSGLPNLNWVLDRESGIALLFSAQLLPPGDAAIKAAFERFEYAVYNGELGNIGHQN</sequence>
<dbReference type="EMBL" id="CP055900">
    <property type="protein sequence ID" value="QKX57987.1"/>
    <property type="molecule type" value="Genomic_DNA"/>
</dbReference>
<dbReference type="GeneID" id="55992605"/>
<dbReference type="Proteomes" id="UP000509510">
    <property type="component" value="Chromosome III"/>
</dbReference>
<protein>
    <recommendedName>
        <fullName evidence="3">Beta-lactamase-related domain-containing protein</fullName>
    </recommendedName>
</protein>
<evidence type="ECO:0000313" key="4">
    <source>
        <dbReference type="EMBL" id="QKX57987.1"/>
    </source>
</evidence>
<feature type="domain" description="Beta-lactamase-related" evidence="3">
    <location>
        <begin position="9"/>
        <end position="394"/>
    </location>
</feature>
<evidence type="ECO:0000313" key="5">
    <source>
        <dbReference type="Proteomes" id="UP000509510"/>
    </source>
</evidence>
<dbReference type="Pfam" id="PF00144">
    <property type="entry name" value="Beta-lactamase"/>
    <property type="match status" value="1"/>
</dbReference>
<dbReference type="RefSeq" id="XP_035344165.1">
    <property type="nucleotide sequence ID" value="XM_035488272.1"/>
</dbReference>
<name>A0A7H8QVJ3_TALRU</name>
<evidence type="ECO:0000256" key="1">
    <source>
        <dbReference type="ARBA" id="ARBA00009009"/>
    </source>
</evidence>
<dbReference type="OrthoDB" id="428260at2759"/>
<dbReference type="Gene3D" id="3.40.710.10">
    <property type="entry name" value="DD-peptidase/beta-lactamase superfamily"/>
    <property type="match status" value="1"/>
</dbReference>
<gene>
    <name evidence="4" type="ORF">TRUGW13939_05107</name>
</gene>